<protein>
    <submittedName>
        <fullName evidence="2">Uncharacterized protein</fullName>
    </submittedName>
</protein>
<name>A0A9P5S6I7_9FUNG</name>
<comment type="caution">
    <text evidence="2">The sequence shown here is derived from an EMBL/GenBank/DDBJ whole genome shotgun (WGS) entry which is preliminary data.</text>
</comment>
<accession>A0A9P5S6I7</accession>
<feature type="compositionally biased region" description="Low complexity" evidence="1">
    <location>
        <begin position="16"/>
        <end position="50"/>
    </location>
</feature>
<sequence>MPLFKLNASSFKKNKTTSAASTPAQTPRTSFDGKAPATTSTDTPATQTSQAAAAKALGNMQAMVLSRV</sequence>
<dbReference type="Proteomes" id="UP000748756">
    <property type="component" value="Unassembled WGS sequence"/>
</dbReference>
<evidence type="ECO:0000313" key="3">
    <source>
        <dbReference type="Proteomes" id="UP000748756"/>
    </source>
</evidence>
<organism evidence="2 3">
    <name type="scientific">Linnemannia schmuckeri</name>
    <dbReference type="NCBI Taxonomy" id="64567"/>
    <lineage>
        <taxon>Eukaryota</taxon>
        <taxon>Fungi</taxon>
        <taxon>Fungi incertae sedis</taxon>
        <taxon>Mucoromycota</taxon>
        <taxon>Mortierellomycotina</taxon>
        <taxon>Mortierellomycetes</taxon>
        <taxon>Mortierellales</taxon>
        <taxon>Mortierellaceae</taxon>
        <taxon>Linnemannia</taxon>
    </lineage>
</organism>
<proteinExistence type="predicted"/>
<reference evidence="2" key="1">
    <citation type="journal article" date="2020" name="Fungal Divers.">
        <title>Resolving the Mortierellaceae phylogeny through synthesis of multi-gene phylogenetics and phylogenomics.</title>
        <authorList>
            <person name="Vandepol N."/>
            <person name="Liber J."/>
            <person name="Desiro A."/>
            <person name="Na H."/>
            <person name="Kennedy M."/>
            <person name="Barry K."/>
            <person name="Grigoriev I.V."/>
            <person name="Miller A.N."/>
            <person name="O'Donnell K."/>
            <person name="Stajich J.E."/>
            <person name="Bonito G."/>
        </authorList>
    </citation>
    <scope>NUCLEOTIDE SEQUENCE</scope>
    <source>
        <strain evidence="2">NRRL 6426</strain>
    </source>
</reference>
<feature type="region of interest" description="Disordered" evidence="1">
    <location>
        <begin position="1"/>
        <end position="50"/>
    </location>
</feature>
<keyword evidence="3" id="KW-1185">Reference proteome</keyword>
<evidence type="ECO:0000256" key="1">
    <source>
        <dbReference type="SAM" id="MobiDB-lite"/>
    </source>
</evidence>
<gene>
    <name evidence="2" type="ORF">BG015_008139</name>
</gene>
<evidence type="ECO:0000313" key="2">
    <source>
        <dbReference type="EMBL" id="KAF9155890.1"/>
    </source>
</evidence>
<dbReference type="EMBL" id="JAAAUQ010000046">
    <property type="protein sequence ID" value="KAF9155890.1"/>
    <property type="molecule type" value="Genomic_DNA"/>
</dbReference>
<dbReference type="AlphaFoldDB" id="A0A9P5S6I7"/>